<keyword evidence="7 12" id="KW-0375">Hydrogen ion transport</keyword>
<sequence>MPQMMPLSWLTLMFFFILVFLTFNIFNYFSLQYMKDSSVKFFLKNKHNWKW</sequence>
<evidence type="ECO:0000256" key="12">
    <source>
        <dbReference type="RuleBase" id="RU003661"/>
    </source>
</evidence>
<evidence type="ECO:0000256" key="10">
    <source>
        <dbReference type="ARBA" id="ARBA00023128"/>
    </source>
</evidence>
<dbReference type="AlphaFoldDB" id="A0A3G1GQK5"/>
<evidence type="ECO:0000256" key="2">
    <source>
        <dbReference type="ARBA" id="ARBA00008892"/>
    </source>
</evidence>
<evidence type="ECO:0000256" key="5">
    <source>
        <dbReference type="ARBA" id="ARBA00022547"/>
    </source>
</evidence>
<evidence type="ECO:0000256" key="9">
    <source>
        <dbReference type="ARBA" id="ARBA00023065"/>
    </source>
</evidence>
<dbReference type="GO" id="GO:0045259">
    <property type="term" value="C:proton-transporting ATP synthase complex"/>
    <property type="evidence" value="ECO:0007669"/>
    <property type="project" value="UniProtKB-KW"/>
</dbReference>
<dbReference type="GO" id="GO:0015078">
    <property type="term" value="F:proton transmembrane transporter activity"/>
    <property type="evidence" value="ECO:0007669"/>
    <property type="project" value="InterPro"/>
</dbReference>
<comment type="similarity">
    <text evidence="2 12">Belongs to the ATPase protein 8 family.</text>
</comment>
<evidence type="ECO:0000256" key="6">
    <source>
        <dbReference type="ARBA" id="ARBA00022692"/>
    </source>
</evidence>
<protein>
    <recommendedName>
        <fullName evidence="12">ATP synthase complex subunit 8</fullName>
    </recommendedName>
</protein>
<dbReference type="InterPro" id="IPR001421">
    <property type="entry name" value="ATP8_metazoa"/>
</dbReference>
<dbReference type="GO" id="GO:0031966">
    <property type="term" value="C:mitochondrial membrane"/>
    <property type="evidence" value="ECO:0007669"/>
    <property type="project" value="UniProtKB-SubCell"/>
</dbReference>
<evidence type="ECO:0000256" key="13">
    <source>
        <dbReference type="SAM" id="Phobius"/>
    </source>
</evidence>
<comment type="subcellular location">
    <subcellularLocation>
        <location evidence="1 12">Mitochondrion membrane</location>
        <topology evidence="1 12">Single-pass membrane protein</topology>
    </subcellularLocation>
</comment>
<feature type="transmembrane region" description="Helical" evidence="13">
    <location>
        <begin position="6"/>
        <end position="29"/>
    </location>
</feature>
<gene>
    <name evidence="14" type="primary">atp8</name>
</gene>
<evidence type="ECO:0000313" key="14">
    <source>
        <dbReference type="EMBL" id="APX40060.1"/>
    </source>
</evidence>
<comment type="subunit">
    <text evidence="3">F-type ATPases have 2 components, CF(1) - the catalytic core - and CF(0) - the membrane proton channel.</text>
</comment>
<evidence type="ECO:0000256" key="1">
    <source>
        <dbReference type="ARBA" id="ARBA00004304"/>
    </source>
</evidence>
<evidence type="ECO:0000256" key="8">
    <source>
        <dbReference type="ARBA" id="ARBA00022989"/>
    </source>
</evidence>
<keyword evidence="8 13" id="KW-1133">Transmembrane helix</keyword>
<geneLocation type="mitochondrion" evidence="14"/>
<keyword evidence="4 12" id="KW-0813">Transport</keyword>
<keyword evidence="11 13" id="KW-0472">Membrane</keyword>
<evidence type="ECO:0000256" key="4">
    <source>
        <dbReference type="ARBA" id="ARBA00022448"/>
    </source>
</evidence>
<reference evidence="14" key="1">
    <citation type="journal article" date="2015" name="Methods Ecol Evol 6">
        <title>Validating the power of mitochondrial metagenomics for community ecology and phylogenetics of complex assemblages.</title>
        <authorList>
            <person name="Gomez-Rodriguez C."/>
            <person name="Crampton-Platt A."/>
            <person name="Timmermans M.J.T.N."/>
            <person name="Baselga A."/>
            <person name="Vogler A.P."/>
        </authorList>
    </citation>
    <scope>NUCLEOTIDE SEQUENCE</scope>
</reference>
<keyword evidence="10 12" id="KW-0496">Mitochondrion</keyword>
<name>A0A3G1GQK5_9CUCU</name>
<evidence type="ECO:0000256" key="11">
    <source>
        <dbReference type="ARBA" id="ARBA00023136"/>
    </source>
</evidence>
<evidence type="ECO:0000256" key="7">
    <source>
        <dbReference type="ARBA" id="ARBA00022781"/>
    </source>
</evidence>
<accession>A0A3G1GQK5</accession>
<proteinExistence type="inferred from homology"/>
<organism evidence="14">
    <name type="scientific">Neocrepidodera brevicollis</name>
    <dbReference type="NCBI Taxonomy" id="1425586"/>
    <lineage>
        <taxon>Eukaryota</taxon>
        <taxon>Metazoa</taxon>
        <taxon>Ecdysozoa</taxon>
        <taxon>Arthropoda</taxon>
        <taxon>Hexapoda</taxon>
        <taxon>Insecta</taxon>
        <taxon>Pterygota</taxon>
        <taxon>Neoptera</taxon>
        <taxon>Endopterygota</taxon>
        <taxon>Coleoptera</taxon>
        <taxon>Polyphaga</taxon>
        <taxon>Cucujiformia</taxon>
        <taxon>Chrysomeloidea</taxon>
        <taxon>Chrysomelidae</taxon>
        <taxon>Galerucinae</taxon>
        <taxon>Alticini</taxon>
        <taxon>Neocrepidodera</taxon>
    </lineage>
</organism>
<keyword evidence="6 12" id="KW-0812">Transmembrane</keyword>
<evidence type="ECO:0000256" key="3">
    <source>
        <dbReference type="ARBA" id="ARBA00011291"/>
    </source>
</evidence>
<dbReference type="Pfam" id="PF00895">
    <property type="entry name" value="ATP-synt_8"/>
    <property type="match status" value="1"/>
</dbReference>
<dbReference type="EMBL" id="KX943440">
    <property type="protein sequence ID" value="APX40060.1"/>
    <property type="molecule type" value="Genomic_DNA"/>
</dbReference>
<keyword evidence="5 12" id="KW-0138">CF(0)</keyword>
<keyword evidence="9 12" id="KW-0406">Ion transport</keyword>
<dbReference type="GO" id="GO:0015986">
    <property type="term" value="P:proton motive force-driven ATP synthesis"/>
    <property type="evidence" value="ECO:0007669"/>
    <property type="project" value="InterPro"/>
</dbReference>